<sequence length="178" mass="18064">MDRLQASSPCEGLLPVTIGTLTVAEIDLGPIASVTPFAAASGAALGRALGLPFPPPLGTSAAGDRRCIWIGRGEALLTGAVPDPALGAYAAVVDQSDAWAVVTLTGAGGSDALARLVPVDMRLRAFGVGATVRTQLGHMNASITRTGEDQFMIAVFRSMAATLVHDLTTALEAVAARA</sequence>
<evidence type="ECO:0000313" key="1">
    <source>
        <dbReference type="EMBL" id="RKE95855.1"/>
    </source>
</evidence>
<dbReference type="Gene3D" id="3.30.1360.120">
    <property type="entry name" value="Probable tRNA modification gtpase trme, domain 1"/>
    <property type="match status" value="1"/>
</dbReference>
<proteinExistence type="predicted"/>
<comment type="caution">
    <text evidence="1">The sequence shown here is derived from an EMBL/GenBank/DDBJ whole genome shotgun (WGS) entry which is preliminary data.</text>
</comment>
<accession>A0A420DNQ6</accession>
<gene>
    <name evidence="1" type="ORF">C8N30_0399</name>
</gene>
<reference evidence="1 2" key="1">
    <citation type="submission" date="2018-09" db="EMBL/GenBank/DDBJ databases">
        <title>Genomic Encyclopedia of Archaeal and Bacterial Type Strains, Phase II (KMG-II): from individual species to whole genera.</title>
        <authorList>
            <person name="Goeker M."/>
        </authorList>
    </citation>
    <scope>NUCLEOTIDE SEQUENCE [LARGE SCALE GENOMIC DNA]</scope>
    <source>
        <strain evidence="1 2">DSM 11458</strain>
    </source>
</reference>
<dbReference type="InterPro" id="IPR007375">
    <property type="entry name" value="SoxG"/>
</dbReference>
<dbReference type="OrthoDB" id="7350722at2"/>
<dbReference type="Pfam" id="PF04268">
    <property type="entry name" value="SoxG"/>
    <property type="match status" value="1"/>
</dbReference>
<organism evidence="1 2">
    <name type="scientific">Sulfitobacter guttiformis</name>
    <dbReference type="NCBI Taxonomy" id="74349"/>
    <lineage>
        <taxon>Bacteria</taxon>
        <taxon>Pseudomonadati</taxon>
        <taxon>Pseudomonadota</taxon>
        <taxon>Alphaproteobacteria</taxon>
        <taxon>Rhodobacterales</taxon>
        <taxon>Roseobacteraceae</taxon>
        <taxon>Sulfitobacter</taxon>
    </lineage>
</organism>
<protein>
    <submittedName>
        <fullName evidence="1">Sarcosine oxidase subunit gamma</fullName>
    </submittedName>
</protein>
<dbReference type="STRING" id="1443111.Z949_2359"/>
<dbReference type="InterPro" id="IPR027266">
    <property type="entry name" value="TrmE/GcvT-like"/>
</dbReference>
<dbReference type="RefSeq" id="WP_025062812.1">
    <property type="nucleotide sequence ID" value="NZ_RAQK01000001.1"/>
</dbReference>
<dbReference type="Proteomes" id="UP000284407">
    <property type="component" value="Unassembled WGS sequence"/>
</dbReference>
<keyword evidence="2" id="KW-1185">Reference proteome</keyword>
<dbReference type="SUPFAM" id="SSF103025">
    <property type="entry name" value="Folate-binding domain"/>
    <property type="match status" value="1"/>
</dbReference>
<name>A0A420DNQ6_9RHOB</name>
<evidence type="ECO:0000313" key="2">
    <source>
        <dbReference type="Proteomes" id="UP000284407"/>
    </source>
</evidence>
<dbReference type="Gene3D" id="3.30.70.1520">
    <property type="entry name" value="Heterotetrameric sarcosine oxidase"/>
    <property type="match status" value="1"/>
</dbReference>
<dbReference type="AlphaFoldDB" id="A0A420DNQ6"/>
<dbReference type="EMBL" id="RAQK01000001">
    <property type="protein sequence ID" value="RKE95855.1"/>
    <property type="molecule type" value="Genomic_DNA"/>
</dbReference>